<dbReference type="NCBIfam" id="NF033679">
    <property type="entry name" value="DNRLRE_dom"/>
    <property type="match status" value="1"/>
</dbReference>
<comment type="subcellular location">
    <subcellularLocation>
        <location evidence="1">Secreted</location>
    </subcellularLocation>
</comment>
<reference evidence="5 6" key="1">
    <citation type="submission" date="2020-05" db="EMBL/GenBank/DDBJ databases">
        <authorList>
            <person name="Whitworth D."/>
        </authorList>
    </citation>
    <scope>NUCLEOTIDE SEQUENCE [LARGE SCALE GENOMIC DNA]</scope>
    <source>
        <strain evidence="5 6">AB043B</strain>
    </source>
</reference>
<keyword evidence="2" id="KW-0964">Secreted</keyword>
<feature type="domain" description="Carbohydrate-binding module family 96" evidence="4">
    <location>
        <begin position="67"/>
        <end position="212"/>
    </location>
</feature>
<evidence type="ECO:0000256" key="3">
    <source>
        <dbReference type="ARBA" id="ARBA00022729"/>
    </source>
</evidence>
<evidence type="ECO:0000256" key="1">
    <source>
        <dbReference type="ARBA" id="ARBA00004613"/>
    </source>
</evidence>
<evidence type="ECO:0000313" key="6">
    <source>
        <dbReference type="Proteomes" id="UP000563426"/>
    </source>
</evidence>
<dbReference type="Pfam" id="PF24517">
    <property type="entry name" value="CBM96"/>
    <property type="match status" value="1"/>
</dbReference>
<proteinExistence type="predicted"/>
<dbReference type="AlphaFoldDB" id="A0A3A8INM2"/>
<gene>
    <name evidence="5" type="ORF">HMI49_17610</name>
</gene>
<dbReference type="Gene3D" id="2.80.10.50">
    <property type="match status" value="1"/>
</dbReference>
<protein>
    <submittedName>
        <fullName evidence="5">DNRLRE domain-containing protein</fullName>
    </submittedName>
</protein>
<dbReference type="InterPro" id="IPR055372">
    <property type="entry name" value="CBM96"/>
</dbReference>
<dbReference type="OrthoDB" id="5525679at2"/>
<dbReference type="GO" id="GO:0005576">
    <property type="term" value="C:extracellular region"/>
    <property type="evidence" value="ECO:0007669"/>
    <property type="project" value="UniProtKB-SubCell"/>
</dbReference>
<dbReference type="PANTHER" id="PTHR35580">
    <property type="entry name" value="CELL SURFACE GLYCOPROTEIN (S-LAYER PROTEIN)-LIKE PROTEIN"/>
    <property type="match status" value="1"/>
</dbReference>
<dbReference type="PANTHER" id="PTHR35580:SF1">
    <property type="entry name" value="PHYTASE-LIKE DOMAIN-CONTAINING PROTEIN"/>
    <property type="match status" value="1"/>
</dbReference>
<dbReference type="RefSeq" id="WP_120525431.1">
    <property type="nucleotide sequence ID" value="NZ_JABFJV010000091.1"/>
</dbReference>
<sequence length="670" mass="69343">MQGRAVRWGRRSLGWLSALVLCTHCGGVAEQEQAGPEAAAPPEAVKAAPLATGCISETIYETFGSRREGDAYVDAARPTTNFGNDPLLLVDGSPQLASYMKFSVTNDDAYFPIVGATLNMSVLDGSTDGPALYRTSTGWSEDTLTWNTRPAPQGDPLGDLGNVESNTWVTYDVSAAVRSSGEYAFALLPTGGNGVDIESEESRNIGPMLNLTRAITYCSRQGTGGALQGVWKYGGPGEEMPSAVAAAPDGGWVVAARFYTSGDFGGGPVNAPAYLVLAKYGPDGSHQWSRSYVPFVTGGVPDITVGGLAVTSLGNILIAGSYSGSPDLGTGALPATYGNMPGVFIAKYSPNGTPVWSKGFLAGTPQVGSLEKVPARALAVATDASGSLIVTGRFSGQMDLGGGVLDSGATVAGREALFVARFSWEGQHLWSRVHGAGNTGSEGQALATDSTGAVLLAGVASPHPTNTPLGVQGPRTPFVAKYSPTGALQWSRALNGGQGTMRGVVARPGDAVAFTATFTGSFPFAGRTYSASLDDPYLSRTDIILGALSAYGSDQWGRQLGDPQTGDRAFQLGVDGQGRLTLRGDLSAQVDLGGGPIGHPRYVSNFVSRYAADGSHLWSRGMDPNLTPVMAVNSAGETMIANHLFRTGTVEGTFHTANGPGDLLLLKLAP</sequence>
<dbReference type="SUPFAM" id="SSF101898">
    <property type="entry name" value="NHL repeat"/>
    <property type="match status" value="1"/>
</dbReference>
<evidence type="ECO:0000259" key="4">
    <source>
        <dbReference type="Pfam" id="PF24517"/>
    </source>
</evidence>
<comment type="caution">
    <text evidence="5">The sequence shown here is derived from an EMBL/GenBank/DDBJ whole genome shotgun (WGS) entry which is preliminary data.</text>
</comment>
<evidence type="ECO:0000256" key="2">
    <source>
        <dbReference type="ARBA" id="ARBA00022525"/>
    </source>
</evidence>
<organism evidence="5 6">
    <name type="scientific">Corallococcus exercitus</name>
    <dbReference type="NCBI Taxonomy" id="2316736"/>
    <lineage>
        <taxon>Bacteria</taxon>
        <taxon>Pseudomonadati</taxon>
        <taxon>Myxococcota</taxon>
        <taxon>Myxococcia</taxon>
        <taxon>Myxococcales</taxon>
        <taxon>Cystobacterineae</taxon>
        <taxon>Myxococcaceae</taxon>
        <taxon>Corallococcus</taxon>
    </lineage>
</organism>
<accession>A0A3A8INM2</accession>
<keyword evidence="3" id="KW-0732">Signal</keyword>
<name>A0A3A8INM2_9BACT</name>
<evidence type="ECO:0000313" key="5">
    <source>
        <dbReference type="EMBL" id="NOK35019.1"/>
    </source>
</evidence>
<dbReference type="Proteomes" id="UP000563426">
    <property type="component" value="Unassembled WGS sequence"/>
</dbReference>
<dbReference type="InterPro" id="IPR052918">
    <property type="entry name" value="Motility_Chemotaxis_Reg"/>
</dbReference>
<dbReference type="EMBL" id="JABFJV010000091">
    <property type="protein sequence ID" value="NOK35019.1"/>
    <property type="molecule type" value="Genomic_DNA"/>
</dbReference>
<keyword evidence="6" id="KW-1185">Reference proteome</keyword>